<reference evidence="2" key="1">
    <citation type="submission" date="2025-08" db="UniProtKB">
        <authorList>
            <consortium name="Ensembl"/>
        </authorList>
    </citation>
    <scope>IDENTIFICATION</scope>
</reference>
<evidence type="ECO:0000256" key="1">
    <source>
        <dbReference type="SAM" id="Phobius"/>
    </source>
</evidence>
<dbReference type="OMA" id="ICFCCLI"/>
<feature type="transmembrane region" description="Helical" evidence="1">
    <location>
        <begin position="51"/>
        <end position="69"/>
    </location>
</feature>
<organism evidence="2 3">
    <name type="scientific">Colobus angolensis palliatus</name>
    <name type="common">Peters' Angolan colobus</name>
    <dbReference type="NCBI Taxonomy" id="336983"/>
    <lineage>
        <taxon>Eukaryota</taxon>
        <taxon>Metazoa</taxon>
        <taxon>Chordata</taxon>
        <taxon>Craniata</taxon>
        <taxon>Vertebrata</taxon>
        <taxon>Euteleostomi</taxon>
        <taxon>Mammalia</taxon>
        <taxon>Eutheria</taxon>
        <taxon>Euarchontoglires</taxon>
        <taxon>Primates</taxon>
        <taxon>Haplorrhini</taxon>
        <taxon>Catarrhini</taxon>
        <taxon>Cercopithecidae</taxon>
        <taxon>Colobinae</taxon>
        <taxon>Colobus</taxon>
    </lineage>
</organism>
<sequence length="99" mass="11465">MKVEKCNLESLSLCTQETLLCVLLCARVIFQRGHLDLLRRSTHLRKIKKMRICFCCLITVPILMTPVHLREVQLIWAQPAVCLLGDLHVSGSLQQRRHF</sequence>
<keyword evidence="1" id="KW-0812">Transmembrane</keyword>
<accession>A0A2K5HQB6</accession>
<evidence type="ECO:0000313" key="2">
    <source>
        <dbReference type="Ensembl" id="ENSCANP00000006518.1"/>
    </source>
</evidence>
<reference evidence="2" key="2">
    <citation type="submission" date="2025-09" db="UniProtKB">
        <authorList>
            <consortium name="Ensembl"/>
        </authorList>
    </citation>
    <scope>IDENTIFICATION</scope>
</reference>
<evidence type="ECO:0000313" key="3">
    <source>
        <dbReference type="Proteomes" id="UP000233080"/>
    </source>
</evidence>
<keyword evidence="1" id="KW-1133">Transmembrane helix</keyword>
<dbReference type="Proteomes" id="UP000233080">
    <property type="component" value="Unassembled WGS sequence"/>
</dbReference>
<dbReference type="Ensembl" id="ENSCANT00000024471.1">
    <property type="protein sequence ID" value="ENSCANP00000006518.1"/>
    <property type="gene ID" value="ENSCANG00000021802.1"/>
</dbReference>
<dbReference type="AlphaFoldDB" id="A0A2K5HQB6"/>
<protein>
    <submittedName>
        <fullName evidence="2">Uncharacterized protein</fullName>
    </submittedName>
</protein>
<name>A0A2K5HQB6_COLAP</name>
<keyword evidence="3" id="KW-1185">Reference proteome</keyword>
<keyword evidence="1" id="KW-0472">Membrane</keyword>
<proteinExistence type="predicted"/>